<dbReference type="Gene3D" id="1.10.10.10">
    <property type="entry name" value="Winged helix-like DNA-binding domain superfamily/Winged helix DNA-binding domain"/>
    <property type="match status" value="1"/>
</dbReference>
<feature type="domain" description="Winged helix DNA-binding" evidence="1">
    <location>
        <begin position="17"/>
        <end position="93"/>
    </location>
</feature>
<dbReference type="Proteomes" id="UP000032604">
    <property type="component" value="Chromosome"/>
</dbReference>
<dbReference type="SUPFAM" id="SSF46785">
    <property type="entry name" value="Winged helix' DNA-binding domain"/>
    <property type="match status" value="1"/>
</dbReference>
<gene>
    <name evidence="3" type="ORF">DZF93_19130</name>
    <name evidence="2" type="ORF">VO01_10915</name>
</gene>
<accession>A0A0D5CJY8</accession>
<evidence type="ECO:0000313" key="5">
    <source>
        <dbReference type="Proteomes" id="UP000266634"/>
    </source>
</evidence>
<dbReference type="Proteomes" id="UP000266634">
    <property type="component" value="Unassembled WGS sequence"/>
</dbReference>
<dbReference type="RefSeq" id="WP_045528925.1">
    <property type="nucleotide sequence ID" value="NZ_CP011043.1"/>
</dbReference>
<dbReference type="AlphaFoldDB" id="A0A0D5CJY8"/>
<dbReference type="PANTHER" id="PTHR37318">
    <property type="entry name" value="BSL7504 PROTEIN"/>
    <property type="match status" value="1"/>
</dbReference>
<dbReference type="PANTHER" id="PTHR37318:SF1">
    <property type="entry name" value="BSL7504 PROTEIN"/>
    <property type="match status" value="1"/>
</dbReference>
<dbReference type="PATRIC" id="fig|33014.5.peg.2254"/>
<dbReference type="CDD" id="cd00090">
    <property type="entry name" value="HTH_ARSR"/>
    <property type="match status" value="1"/>
</dbReference>
<dbReference type="InterPro" id="IPR027395">
    <property type="entry name" value="WH_DNA-bd_dom"/>
</dbReference>
<dbReference type="Pfam" id="PF13601">
    <property type="entry name" value="HTH_34"/>
    <property type="match status" value="1"/>
</dbReference>
<reference evidence="2 4" key="1">
    <citation type="journal article" date="2015" name="Genome Announc.">
        <title>Complete Genome Sequence of Clavibacter michiganensis subsp. insidiosus R1-1 Using PacBio Single-Molecule Real-Time Technology.</title>
        <authorList>
            <person name="Lu Y."/>
            <person name="Samac D.A."/>
            <person name="Glazebrook J."/>
            <person name="Ishimaru C.A."/>
        </authorList>
    </citation>
    <scope>NUCLEOTIDE SEQUENCE [LARGE SCALE GENOMIC DNA]</scope>
    <source>
        <strain evidence="2 4">R1-1</strain>
    </source>
</reference>
<protein>
    <submittedName>
        <fullName evidence="2 3">Transcriptional regulator</fullName>
    </submittedName>
</protein>
<dbReference type="EMBL" id="CP011043">
    <property type="protein sequence ID" value="AJW79577.1"/>
    <property type="molecule type" value="Genomic_DNA"/>
</dbReference>
<dbReference type="InterPro" id="IPR036388">
    <property type="entry name" value="WH-like_DNA-bd_sf"/>
</dbReference>
<dbReference type="InterPro" id="IPR011991">
    <property type="entry name" value="ArsR-like_HTH"/>
</dbReference>
<sequence>MAAPAPEFDAVIHAPQRLQICALLARVGETEFGTLRDALAVSDATLSKHLKTLAESAIVESRRVQQPRGQARTWVALTKDGRRRLAAHFAFLRGLDPGASADA</sequence>
<organism evidence="2 4">
    <name type="scientific">Clavibacter michiganensis subsp. insidiosus</name>
    <dbReference type="NCBI Taxonomy" id="33014"/>
    <lineage>
        <taxon>Bacteria</taxon>
        <taxon>Bacillati</taxon>
        <taxon>Actinomycetota</taxon>
        <taxon>Actinomycetes</taxon>
        <taxon>Micrococcales</taxon>
        <taxon>Microbacteriaceae</taxon>
        <taxon>Clavibacter</taxon>
    </lineage>
</organism>
<name>A0A0D5CJY8_9MICO</name>
<dbReference type="HOGENOM" id="CLU_142189_0_3_11"/>
<evidence type="ECO:0000259" key="1">
    <source>
        <dbReference type="Pfam" id="PF13601"/>
    </source>
</evidence>
<dbReference type="InterPro" id="IPR036390">
    <property type="entry name" value="WH_DNA-bd_sf"/>
</dbReference>
<dbReference type="OrthoDB" id="4952043at2"/>
<evidence type="ECO:0000313" key="2">
    <source>
        <dbReference type="EMBL" id="AJW79577.1"/>
    </source>
</evidence>
<dbReference type="KEGG" id="cmh:VO01_10915"/>
<reference evidence="3 5" key="2">
    <citation type="submission" date="2018-08" db="EMBL/GenBank/DDBJ databases">
        <title>Genome Sequence of Clavibacter michiganensis Subspecies type strains, and the Atypical Peach-Colored Strains Isolated from Tomato.</title>
        <authorList>
            <person name="Osdaghi E."/>
            <person name="Portier P."/>
            <person name="Briand M."/>
            <person name="Jacques M.-A."/>
        </authorList>
    </citation>
    <scope>NUCLEOTIDE SEQUENCE [LARGE SCALE GENOMIC DNA]</scope>
    <source>
        <strain evidence="3 5">CFBP 6488</strain>
    </source>
</reference>
<dbReference type="EMBL" id="QWEA01001459">
    <property type="protein sequence ID" value="RII99668.1"/>
    <property type="molecule type" value="Genomic_DNA"/>
</dbReference>
<proteinExistence type="predicted"/>
<evidence type="ECO:0000313" key="4">
    <source>
        <dbReference type="Proteomes" id="UP000032604"/>
    </source>
</evidence>
<evidence type="ECO:0000313" key="3">
    <source>
        <dbReference type="EMBL" id="RII99668.1"/>
    </source>
</evidence>